<evidence type="ECO:0000256" key="5">
    <source>
        <dbReference type="ARBA" id="ARBA00022725"/>
    </source>
</evidence>
<evidence type="ECO:0000256" key="7">
    <source>
        <dbReference type="ARBA" id="ARBA00023136"/>
    </source>
</evidence>
<dbReference type="PANTHER" id="PTHR21137:SF35">
    <property type="entry name" value="ODORANT RECEPTOR 19A-RELATED"/>
    <property type="match status" value="1"/>
</dbReference>
<keyword evidence="2" id="KW-1003">Cell membrane</keyword>
<evidence type="ECO:0000256" key="10">
    <source>
        <dbReference type="SAM" id="Phobius"/>
    </source>
</evidence>
<dbReference type="EMBL" id="KQ435692">
    <property type="protein sequence ID" value="KOX81101.1"/>
    <property type="molecule type" value="Genomic_DNA"/>
</dbReference>
<evidence type="ECO:0000256" key="2">
    <source>
        <dbReference type="ARBA" id="ARBA00022475"/>
    </source>
</evidence>
<dbReference type="Proteomes" id="UP000053105">
    <property type="component" value="Unassembled WGS sequence"/>
</dbReference>
<dbReference type="GO" id="GO:0005549">
    <property type="term" value="F:odorant binding"/>
    <property type="evidence" value="ECO:0007669"/>
    <property type="project" value="InterPro"/>
</dbReference>
<evidence type="ECO:0000256" key="1">
    <source>
        <dbReference type="ARBA" id="ARBA00004651"/>
    </source>
</evidence>
<organism evidence="11 12">
    <name type="scientific">Melipona quadrifasciata</name>
    <dbReference type="NCBI Taxonomy" id="166423"/>
    <lineage>
        <taxon>Eukaryota</taxon>
        <taxon>Metazoa</taxon>
        <taxon>Ecdysozoa</taxon>
        <taxon>Arthropoda</taxon>
        <taxon>Hexapoda</taxon>
        <taxon>Insecta</taxon>
        <taxon>Pterygota</taxon>
        <taxon>Neoptera</taxon>
        <taxon>Endopterygota</taxon>
        <taxon>Hymenoptera</taxon>
        <taxon>Apocrita</taxon>
        <taxon>Aculeata</taxon>
        <taxon>Apoidea</taxon>
        <taxon>Anthophila</taxon>
        <taxon>Apidae</taxon>
        <taxon>Melipona</taxon>
    </lineage>
</organism>
<comment type="subcellular location">
    <subcellularLocation>
        <location evidence="1">Cell membrane</location>
        <topology evidence="1">Multi-pass membrane protein</topology>
    </subcellularLocation>
</comment>
<keyword evidence="7 10" id="KW-0472">Membrane</keyword>
<keyword evidence="9" id="KW-0807">Transducer</keyword>
<evidence type="ECO:0000256" key="8">
    <source>
        <dbReference type="ARBA" id="ARBA00023170"/>
    </source>
</evidence>
<dbReference type="AlphaFoldDB" id="A0A0N1IU72"/>
<accession>A0A0N1IU72</accession>
<name>A0A0N1IU72_9HYME</name>
<feature type="transmembrane region" description="Helical" evidence="10">
    <location>
        <begin position="136"/>
        <end position="163"/>
    </location>
</feature>
<protein>
    <submittedName>
        <fullName evidence="11">Putative odorant receptor 85b</fullName>
    </submittedName>
</protein>
<keyword evidence="6 10" id="KW-1133">Transmembrane helix</keyword>
<dbReference type="PANTHER" id="PTHR21137">
    <property type="entry name" value="ODORANT RECEPTOR"/>
    <property type="match status" value="1"/>
</dbReference>
<dbReference type="GO" id="GO:0005886">
    <property type="term" value="C:plasma membrane"/>
    <property type="evidence" value="ECO:0007669"/>
    <property type="project" value="UniProtKB-SubCell"/>
</dbReference>
<dbReference type="OrthoDB" id="6765072at2759"/>
<evidence type="ECO:0000313" key="12">
    <source>
        <dbReference type="Proteomes" id="UP000053105"/>
    </source>
</evidence>
<evidence type="ECO:0000256" key="3">
    <source>
        <dbReference type="ARBA" id="ARBA00022606"/>
    </source>
</evidence>
<keyword evidence="5" id="KW-0552">Olfaction</keyword>
<proteinExistence type="predicted"/>
<keyword evidence="8 11" id="KW-0675">Receptor</keyword>
<dbReference type="STRING" id="166423.A0A0N1IU72"/>
<evidence type="ECO:0000313" key="11">
    <source>
        <dbReference type="EMBL" id="KOX81101.1"/>
    </source>
</evidence>
<evidence type="ECO:0000256" key="9">
    <source>
        <dbReference type="ARBA" id="ARBA00023224"/>
    </source>
</evidence>
<keyword evidence="4 10" id="KW-0812">Transmembrane</keyword>
<keyword evidence="12" id="KW-1185">Reference proteome</keyword>
<feature type="transmembrane region" description="Helical" evidence="10">
    <location>
        <begin position="175"/>
        <end position="195"/>
    </location>
</feature>
<evidence type="ECO:0000256" key="6">
    <source>
        <dbReference type="ARBA" id="ARBA00022989"/>
    </source>
</evidence>
<gene>
    <name evidence="11" type="ORF">WN51_10026</name>
</gene>
<dbReference type="InterPro" id="IPR004117">
    <property type="entry name" value="7tm6_olfct_rcpt"/>
</dbReference>
<dbReference type="GO" id="GO:0004984">
    <property type="term" value="F:olfactory receptor activity"/>
    <property type="evidence" value="ECO:0007669"/>
    <property type="project" value="InterPro"/>
</dbReference>
<dbReference type="Pfam" id="PF02949">
    <property type="entry name" value="7tm_6"/>
    <property type="match status" value="1"/>
</dbReference>
<sequence length="253" mass="30118">MNFIRNNENPHVFRLVLEQLKCESNISKTSIIRILKEEKFHPYHSSLYRDLHRTDFINLNLRNIHFWSTENPHWLRLVKRNKNILHVGSQIDLFCCKLAEISDNCKNEKSQKQIINDMVRKHQRITRLSKNIEKTFTYISLCQFVLNMLVICFISFILAVSLHTDQAIVLIMKCFPYYIAINCEAFILCYTGEYLTSKSENITKSVYNFLWYELKPQNARIILLIILRSQRQLELTAGKFMRLSLEAFTNVRY</sequence>
<dbReference type="GO" id="GO:0007165">
    <property type="term" value="P:signal transduction"/>
    <property type="evidence" value="ECO:0007669"/>
    <property type="project" value="UniProtKB-KW"/>
</dbReference>
<reference evidence="11 12" key="1">
    <citation type="submission" date="2015-07" db="EMBL/GenBank/DDBJ databases">
        <title>The genome of Melipona quadrifasciata.</title>
        <authorList>
            <person name="Pan H."/>
            <person name="Kapheim K."/>
        </authorList>
    </citation>
    <scope>NUCLEOTIDE SEQUENCE [LARGE SCALE GENOMIC DNA]</scope>
    <source>
        <strain evidence="11">0111107301</strain>
        <tissue evidence="11">Whole body</tissue>
    </source>
</reference>
<evidence type="ECO:0000256" key="4">
    <source>
        <dbReference type="ARBA" id="ARBA00022692"/>
    </source>
</evidence>
<keyword evidence="3" id="KW-0716">Sensory transduction</keyword>